<dbReference type="EMBL" id="GL732569">
    <property type="protein sequence ID" value="EFX76314.1"/>
    <property type="molecule type" value="Genomic_DNA"/>
</dbReference>
<dbReference type="InParanoid" id="E9GW85"/>
<dbReference type="AlphaFoldDB" id="E9GW85"/>
<proteinExistence type="predicted"/>
<evidence type="ECO:0000313" key="2">
    <source>
        <dbReference type="EMBL" id="EFX76314.1"/>
    </source>
</evidence>
<dbReference type="Proteomes" id="UP000000305">
    <property type="component" value="Unassembled WGS sequence"/>
</dbReference>
<accession>E9GW85</accession>
<keyword evidence="3" id="KW-1185">Reference proteome</keyword>
<sequence>MSHWQNAELYLDLSEWVDKVEGENQYFQSQQQCPTPSEAAQQTSGSIVFRT</sequence>
<protein>
    <submittedName>
        <fullName evidence="2">Uncharacterized protein</fullName>
    </submittedName>
</protein>
<evidence type="ECO:0000313" key="3">
    <source>
        <dbReference type="Proteomes" id="UP000000305"/>
    </source>
</evidence>
<reference evidence="2 3" key="1">
    <citation type="journal article" date="2011" name="Science">
        <title>The ecoresponsive genome of Daphnia pulex.</title>
        <authorList>
            <person name="Colbourne J.K."/>
            <person name="Pfrender M.E."/>
            <person name="Gilbert D."/>
            <person name="Thomas W.K."/>
            <person name="Tucker A."/>
            <person name="Oakley T.H."/>
            <person name="Tokishita S."/>
            <person name="Aerts A."/>
            <person name="Arnold G.J."/>
            <person name="Basu M.K."/>
            <person name="Bauer D.J."/>
            <person name="Caceres C.E."/>
            <person name="Carmel L."/>
            <person name="Casola C."/>
            <person name="Choi J.H."/>
            <person name="Detter J.C."/>
            <person name="Dong Q."/>
            <person name="Dusheyko S."/>
            <person name="Eads B.D."/>
            <person name="Frohlich T."/>
            <person name="Geiler-Samerotte K.A."/>
            <person name="Gerlach D."/>
            <person name="Hatcher P."/>
            <person name="Jogdeo S."/>
            <person name="Krijgsveld J."/>
            <person name="Kriventseva E.V."/>
            <person name="Kultz D."/>
            <person name="Laforsch C."/>
            <person name="Lindquist E."/>
            <person name="Lopez J."/>
            <person name="Manak J.R."/>
            <person name="Muller J."/>
            <person name="Pangilinan J."/>
            <person name="Patwardhan R.P."/>
            <person name="Pitluck S."/>
            <person name="Pritham E.J."/>
            <person name="Rechtsteiner A."/>
            <person name="Rho M."/>
            <person name="Rogozin I.B."/>
            <person name="Sakarya O."/>
            <person name="Salamov A."/>
            <person name="Schaack S."/>
            <person name="Shapiro H."/>
            <person name="Shiga Y."/>
            <person name="Skalitzky C."/>
            <person name="Smith Z."/>
            <person name="Souvorov A."/>
            <person name="Sung W."/>
            <person name="Tang Z."/>
            <person name="Tsuchiya D."/>
            <person name="Tu H."/>
            <person name="Vos H."/>
            <person name="Wang M."/>
            <person name="Wolf Y.I."/>
            <person name="Yamagata H."/>
            <person name="Yamada T."/>
            <person name="Ye Y."/>
            <person name="Shaw J.R."/>
            <person name="Andrews J."/>
            <person name="Crease T.J."/>
            <person name="Tang H."/>
            <person name="Lucas S.M."/>
            <person name="Robertson H.M."/>
            <person name="Bork P."/>
            <person name="Koonin E.V."/>
            <person name="Zdobnov E.M."/>
            <person name="Grigoriev I.V."/>
            <person name="Lynch M."/>
            <person name="Boore J.L."/>
        </authorList>
    </citation>
    <scope>NUCLEOTIDE SEQUENCE [LARGE SCALE GENOMIC DNA]</scope>
</reference>
<gene>
    <name evidence="2" type="ORF">DAPPUDRAFT_249246</name>
</gene>
<organism evidence="2 3">
    <name type="scientific">Daphnia pulex</name>
    <name type="common">Water flea</name>
    <dbReference type="NCBI Taxonomy" id="6669"/>
    <lineage>
        <taxon>Eukaryota</taxon>
        <taxon>Metazoa</taxon>
        <taxon>Ecdysozoa</taxon>
        <taxon>Arthropoda</taxon>
        <taxon>Crustacea</taxon>
        <taxon>Branchiopoda</taxon>
        <taxon>Diplostraca</taxon>
        <taxon>Cladocera</taxon>
        <taxon>Anomopoda</taxon>
        <taxon>Daphniidae</taxon>
        <taxon>Daphnia</taxon>
    </lineage>
</organism>
<evidence type="ECO:0000256" key="1">
    <source>
        <dbReference type="SAM" id="MobiDB-lite"/>
    </source>
</evidence>
<dbReference type="OrthoDB" id="10450547at2759"/>
<dbReference type="KEGG" id="dpx:DAPPUDRAFT_249246"/>
<dbReference type="HOGENOM" id="CLU_3108508_0_0_1"/>
<feature type="region of interest" description="Disordered" evidence="1">
    <location>
        <begin position="29"/>
        <end position="51"/>
    </location>
</feature>
<name>E9GW85_DAPPU</name>